<accession>A0AA39U228</accession>
<dbReference type="GO" id="GO:0032040">
    <property type="term" value="C:small-subunit processome"/>
    <property type="evidence" value="ECO:0007669"/>
    <property type="project" value="TreeGrafter"/>
</dbReference>
<proteinExistence type="inferred from homology"/>
<feature type="region of interest" description="Disordered" evidence="6">
    <location>
        <begin position="227"/>
        <end position="258"/>
    </location>
</feature>
<evidence type="ECO:0000313" key="9">
    <source>
        <dbReference type="Proteomes" id="UP001174934"/>
    </source>
</evidence>
<feature type="domain" description="U3 small nucleolar RNA-associated protein 6 N-terminal" evidence="7">
    <location>
        <begin position="12"/>
        <end position="88"/>
    </location>
</feature>
<dbReference type="PANTHER" id="PTHR23271:SF1">
    <property type="entry name" value="U3 SMALL NUCLEOLAR RNA-ASSOCIATED PROTEIN 6 HOMOLOG"/>
    <property type="match status" value="1"/>
</dbReference>
<reference evidence="8" key="1">
    <citation type="submission" date="2023-06" db="EMBL/GenBank/DDBJ databases">
        <title>Genome-scale phylogeny and comparative genomics of the fungal order Sordariales.</title>
        <authorList>
            <consortium name="Lawrence Berkeley National Laboratory"/>
            <person name="Hensen N."/>
            <person name="Bonometti L."/>
            <person name="Westerberg I."/>
            <person name="Brannstrom I.O."/>
            <person name="Guillou S."/>
            <person name="Cros-Aarteil S."/>
            <person name="Calhoun S."/>
            <person name="Haridas S."/>
            <person name="Kuo A."/>
            <person name="Mondo S."/>
            <person name="Pangilinan J."/>
            <person name="Riley R."/>
            <person name="LaButti K."/>
            <person name="Andreopoulos B."/>
            <person name="Lipzen A."/>
            <person name="Chen C."/>
            <person name="Yanf M."/>
            <person name="Daum C."/>
            <person name="Ng V."/>
            <person name="Clum A."/>
            <person name="Steindorff A."/>
            <person name="Ohm R."/>
            <person name="Martin F."/>
            <person name="Silar P."/>
            <person name="Natvig D."/>
            <person name="Lalanne C."/>
            <person name="Gautier V."/>
            <person name="Ament-velasquez S.L."/>
            <person name="Kruys A."/>
            <person name="Hutchinson M.I."/>
            <person name="Powell A.J."/>
            <person name="Barry K."/>
            <person name="Miller A.N."/>
            <person name="Grigoriev I.V."/>
            <person name="Debuchy R."/>
            <person name="Gladieux P."/>
            <person name="Thoren M.H."/>
            <person name="Johannesson H."/>
        </authorList>
    </citation>
    <scope>NUCLEOTIDE SEQUENCE</scope>
    <source>
        <strain evidence="8">SMH3391-2</strain>
    </source>
</reference>
<dbReference type="InterPro" id="IPR055347">
    <property type="entry name" value="UTP6_N"/>
</dbReference>
<gene>
    <name evidence="8" type="ORF">B0T17DRAFT_630030</name>
</gene>
<keyword evidence="9" id="KW-1185">Reference proteome</keyword>
<name>A0AA39U228_9PEZI</name>
<keyword evidence="5" id="KW-0539">Nucleus</keyword>
<evidence type="ECO:0000256" key="4">
    <source>
        <dbReference type="ARBA" id="ARBA00022737"/>
    </source>
</evidence>
<evidence type="ECO:0000256" key="2">
    <source>
        <dbReference type="ARBA" id="ARBA00010734"/>
    </source>
</evidence>
<dbReference type="InterPro" id="IPR011990">
    <property type="entry name" value="TPR-like_helical_dom_sf"/>
</dbReference>
<dbReference type="InterPro" id="IPR003107">
    <property type="entry name" value="HAT"/>
</dbReference>
<dbReference type="Pfam" id="PF08640">
    <property type="entry name" value="U3_assoc_6"/>
    <property type="match status" value="1"/>
</dbReference>
<dbReference type="GO" id="GO:0030515">
    <property type="term" value="F:snoRNA binding"/>
    <property type="evidence" value="ECO:0007669"/>
    <property type="project" value="InterPro"/>
</dbReference>
<dbReference type="GO" id="GO:0000462">
    <property type="term" value="P:maturation of SSU-rRNA from tricistronic rRNA transcript (SSU-rRNA, 5.8S rRNA, LSU-rRNA)"/>
    <property type="evidence" value="ECO:0007669"/>
    <property type="project" value="InterPro"/>
</dbReference>
<evidence type="ECO:0000256" key="1">
    <source>
        <dbReference type="ARBA" id="ARBA00004604"/>
    </source>
</evidence>
<dbReference type="InterPro" id="IPR013949">
    <property type="entry name" value="Utp6"/>
</dbReference>
<comment type="similarity">
    <text evidence="2">Belongs to the UTP6 family.</text>
</comment>
<dbReference type="EMBL" id="JAULSR010000011">
    <property type="protein sequence ID" value="KAK0610175.1"/>
    <property type="molecule type" value="Genomic_DNA"/>
</dbReference>
<dbReference type="AlphaFoldDB" id="A0AA39U228"/>
<dbReference type="GO" id="GO:0034388">
    <property type="term" value="C:Pwp2p-containing subcomplex of 90S preribosome"/>
    <property type="evidence" value="ECO:0007669"/>
    <property type="project" value="TreeGrafter"/>
</dbReference>
<evidence type="ECO:0000256" key="3">
    <source>
        <dbReference type="ARBA" id="ARBA00022552"/>
    </source>
</evidence>
<evidence type="ECO:0000313" key="8">
    <source>
        <dbReference type="EMBL" id="KAK0610175.1"/>
    </source>
</evidence>
<dbReference type="Gene3D" id="1.25.40.10">
    <property type="entry name" value="Tetratricopeptide repeat domain"/>
    <property type="match status" value="1"/>
</dbReference>
<dbReference type="PANTHER" id="PTHR23271">
    <property type="entry name" value="HEPATOCELLULAR CARCINOMA-ASSOCIATED ANTIGEN 66"/>
    <property type="match status" value="1"/>
</dbReference>
<keyword evidence="3" id="KW-0698">rRNA processing</keyword>
<sequence length="413" mass="46431">MAGVSDKARFYLERAAPQLREFEEKEIFNKDEIRSLVNKRSDFEHLVLGPRTKPTDFLTYVEWERSLDRLRAKRCRRLKIRSSKAHASEARTFGIFERAVTKHPGCIPLWIAYLDFADEIKATKRWRRIVTRALRMHPADAGLWTLAGRKAAHHGDMERARAHFLRGCRFCTGEVTLWVEYARCEMEWLARMEAKKGGKGVRAGANAMEAIVATEAVEQEGDLIMFDDDDDSEDDGENGLVLPDPDAESAGKKTKPPVFDEEATKKLEQSPVLSGAIPMAIFDISRKQSFFNSTSAEAFFNMFATFANVAPLQRIVDHVVGAMEEQFPNQAATCSCQIRRPLIGIDVHTAAFPKALRESLARLKVAMGTTADKKALAAKMVTWIETILAVEDLDVAIRTVLEHTKKSLEQSSS</sequence>
<dbReference type="SMART" id="SM00386">
    <property type="entry name" value="HAT"/>
    <property type="match status" value="2"/>
</dbReference>
<comment type="subcellular location">
    <subcellularLocation>
        <location evidence="1">Nucleus</location>
        <location evidence="1">Nucleolus</location>
    </subcellularLocation>
</comment>
<evidence type="ECO:0000259" key="7">
    <source>
        <dbReference type="Pfam" id="PF08640"/>
    </source>
</evidence>
<comment type="caution">
    <text evidence="8">The sequence shown here is derived from an EMBL/GenBank/DDBJ whole genome shotgun (WGS) entry which is preliminary data.</text>
</comment>
<keyword evidence="4" id="KW-0677">Repeat</keyword>
<evidence type="ECO:0000256" key="5">
    <source>
        <dbReference type="ARBA" id="ARBA00023242"/>
    </source>
</evidence>
<evidence type="ECO:0000256" key="6">
    <source>
        <dbReference type="SAM" id="MobiDB-lite"/>
    </source>
</evidence>
<dbReference type="Proteomes" id="UP001174934">
    <property type="component" value="Unassembled WGS sequence"/>
</dbReference>
<feature type="compositionally biased region" description="Acidic residues" evidence="6">
    <location>
        <begin position="227"/>
        <end position="237"/>
    </location>
</feature>
<organism evidence="8 9">
    <name type="scientific">Bombardia bombarda</name>
    <dbReference type="NCBI Taxonomy" id="252184"/>
    <lineage>
        <taxon>Eukaryota</taxon>
        <taxon>Fungi</taxon>
        <taxon>Dikarya</taxon>
        <taxon>Ascomycota</taxon>
        <taxon>Pezizomycotina</taxon>
        <taxon>Sordariomycetes</taxon>
        <taxon>Sordariomycetidae</taxon>
        <taxon>Sordariales</taxon>
        <taxon>Lasiosphaeriaceae</taxon>
        <taxon>Bombardia</taxon>
    </lineage>
</organism>
<protein>
    <submittedName>
        <fullName evidence="8">U3 small nucleolar RNA-associated protein 6-domain-containing protein</fullName>
    </submittedName>
</protein>
<dbReference type="SUPFAM" id="SSF48452">
    <property type="entry name" value="TPR-like"/>
    <property type="match status" value="1"/>
</dbReference>